<name>A0A2H0RDZ2_9BACT</name>
<dbReference type="EMBL" id="PCYI01000019">
    <property type="protein sequence ID" value="PIR44759.1"/>
    <property type="molecule type" value="Genomic_DNA"/>
</dbReference>
<reference evidence="1 2" key="1">
    <citation type="submission" date="2017-09" db="EMBL/GenBank/DDBJ databases">
        <title>Depth-based differentiation of microbial function through sediment-hosted aquifers and enrichment of novel symbionts in the deep terrestrial subsurface.</title>
        <authorList>
            <person name="Probst A.J."/>
            <person name="Ladd B."/>
            <person name="Jarett J.K."/>
            <person name="Geller-Mcgrath D.E."/>
            <person name="Sieber C.M."/>
            <person name="Emerson J.B."/>
            <person name="Anantharaman K."/>
            <person name="Thomas B.C."/>
            <person name="Malmstrom R."/>
            <person name="Stieglmeier M."/>
            <person name="Klingl A."/>
            <person name="Woyke T."/>
            <person name="Ryan C.M."/>
            <person name="Banfield J.F."/>
        </authorList>
    </citation>
    <scope>NUCLEOTIDE SEQUENCE [LARGE SCALE GENOMIC DNA]</scope>
    <source>
        <strain evidence="1">CG10_big_fil_rev_8_21_14_0_10_51_16</strain>
    </source>
</reference>
<dbReference type="Proteomes" id="UP000228767">
    <property type="component" value="Unassembled WGS sequence"/>
</dbReference>
<evidence type="ECO:0000313" key="1">
    <source>
        <dbReference type="EMBL" id="PIR44759.1"/>
    </source>
</evidence>
<organism evidence="1 2">
    <name type="scientific">Candidatus Vogelbacteria bacterium CG10_big_fil_rev_8_21_14_0_10_51_16</name>
    <dbReference type="NCBI Taxonomy" id="1975045"/>
    <lineage>
        <taxon>Bacteria</taxon>
        <taxon>Candidatus Vogeliibacteriota</taxon>
    </lineage>
</organism>
<comment type="caution">
    <text evidence="1">The sequence shown here is derived from an EMBL/GenBank/DDBJ whole genome shotgun (WGS) entry which is preliminary data.</text>
</comment>
<sequence>MLPHMYYKEIMNIYSQIKSALFATRLNGVDFGAQSARTWATVAYFVRNAPSASAGERRLGILTT</sequence>
<accession>A0A2H0RDZ2</accession>
<proteinExistence type="predicted"/>
<evidence type="ECO:0000313" key="2">
    <source>
        <dbReference type="Proteomes" id="UP000228767"/>
    </source>
</evidence>
<protein>
    <submittedName>
        <fullName evidence="1">Uncharacterized protein</fullName>
    </submittedName>
</protein>
<gene>
    <name evidence="1" type="ORF">COV10_02650</name>
</gene>
<dbReference type="AlphaFoldDB" id="A0A2H0RDZ2"/>